<dbReference type="Gene3D" id="3.40.250.10">
    <property type="entry name" value="Rhodanese-like domain"/>
    <property type="match status" value="1"/>
</dbReference>
<dbReference type="InterPro" id="IPR050229">
    <property type="entry name" value="GlpE_sulfurtransferase"/>
</dbReference>
<evidence type="ECO:0000313" key="3">
    <source>
        <dbReference type="Proteomes" id="UP000236641"/>
    </source>
</evidence>
<dbReference type="SMART" id="SM00450">
    <property type="entry name" value="RHOD"/>
    <property type="match status" value="1"/>
</dbReference>
<dbReference type="PANTHER" id="PTHR43031:SF18">
    <property type="entry name" value="RHODANESE-RELATED SULFURTRANSFERASES"/>
    <property type="match status" value="1"/>
</dbReference>
<sequence>MSIISMLFGTTSQDSAIKVLAPTEYKTQIEKGKVQLVDVRTPNEYQSGHIKNAQNIDFNAPSFASQFEKLDKEKPVYVYCRSGMRSAQASKKLVAMGFKEIYDLRGGYLNWK</sequence>
<gene>
    <name evidence="2" type="ORF">C1T31_03395</name>
</gene>
<name>A0A2K1E5A9_9FLAO</name>
<evidence type="ECO:0000259" key="1">
    <source>
        <dbReference type="PROSITE" id="PS50206"/>
    </source>
</evidence>
<dbReference type="Pfam" id="PF00581">
    <property type="entry name" value="Rhodanese"/>
    <property type="match status" value="1"/>
</dbReference>
<dbReference type="PANTHER" id="PTHR43031">
    <property type="entry name" value="FAD-DEPENDENT OXIDOREDUCTASE"/>
    <property type="match status" value="1"/>
</dbReference>
<feature type="domain" description="Rhodanese" evidence="1">
    <location>
        <begin position="30"/>
        <end position="112"/>
    </location>
</feature>
<accession>A0A2K1E5A9</accession>
<keyword evidence="3" id="KW-1185">Reference proteome</keyword>
<dbReference type="PROSITE" id="PS50206">
    <property type="entry name" value="RHODANESE_3"/>
    <property type="match status" value="1"/>
</dbReference>
<dbReference type="EMBL" id="POWF01000001">
    <property type="protein sequence ID" value="PNQ75466.1"/>
    <property type="molecule type" value="Genomic_DNA"/>
</dbReference>
<reference evidence="2 3" key="1">
    <citation type="submission" date="2018-01" db="EMBL/GenBank/DDBJ databases">
        <title>The draft genome of Hanstruepera neustonica JCM19743.</title>
        <authorList>
            <person name="He R.-H."/>
            <person name="Du Z.-J."/>
        </authorList>
    </citation>
    <scope>NUCLEOTIDE SEQUENCE [LARGE SCALE GENOMIC DNA]</scope>
    <source>
        <strain evidence="2 3">JCM19743</strain>
    </source>
</reference>
<protein>
    <submittedName>
        <fullName evidence="2">Rhodanese-like domain-containing protein</fullName>
    </submittedName>
</protein>
<dbReference type="CDD" id="cd00158">
    <property type="entry name" value="RHOD"/>
    <property type="match status" value="1"/>
</dbReference>
<dbReference type="InterPro" id="IPR036873">
    <property type="entry name" value="Rhodanese-like_dom_sf"/>
</dbReference>
<dbReference type="SUPFAM" id="SSF52821">
    <property type="entry name" value="Rhodanese/Cell cycle control phosphatase"/>
    <property type="match status" value="1"/>
</dbReference>
<dbReference type="AlphaFoldDB" id="A0A2K1E5A9"/>
<dbReference type="Proteomes" id="UP000236641">
    <property type="component" value="Unassembled WGS sequence"/>
</dbReference>
<comment type="caution">
    <text evidence="2">The sequence shown here is derived from an EMBL/GenBank/DDBJ whole genome shotgun (WGS) entry which is preliminary data.</text>
</comment>
<proteinExistence type="predicted"/>
<evidence type="ECO:0000313" key="2">
    <source>
        <dbReference type="EMBL" id="PNQ75466.1"/>
    </source>
</evidence>
<organism evidence="2 3">
    <name type="scientific">Hanstruepera neustonica</name>
    <dbReference type="NCBI Taxonomy" id="1445657"/>
    <lineage>
        <taxon>Bacteria</taxon>
        <taxon>Pseudomonadati</taxon>
        <taxon>Bacteroidota</taxon>
        <taxon>Flavobacteriia</taxon>
        <taxon>Flavobacteriales</taxon>
        <taxon>Flavobacteriaceae</taxon>
        <taxon>Hanstruepera</taxon>
    </lineage>
</organism>
<dbReference type="InterPro" id="IPR001763">
    <property type="entry name" value="Rhodanese-like_dom"/>
</dbReference>
<dbReference type="OrthoDB" id="9808735at2"/>